<proteinExistence type="predicted"/>
<dbReference type="Proteomes" id="UP000321595">
    <property type="component" value="Chromosome"/>
</dbReference>
<name>A0A5B8XX61_9DELT</name>
<keyword evidence="2" id="KW-1185">Reference proteome</keyword>
<protein>
    <submittedName>
        <fullName evidence="1">Uncharacterized protein</fullName>
    </submittedName>
</protein>
<reference evidence="1 2" key="1">
    <citation type="submission" date="2019-08" db="EMBL/GenBank/DDBJ databases">
        <authorList>
            <person name="Liang Q."/>
        </authorList>
    </citation>
    <scope>NUCLEOTIDE SEQUENCE [LARGE SCALE GENOMIC DNA]</scope>
    <source>
        <strain evidence="1 2">V1718</strain>
    </source>
</reference>
<organism evidence="1 2">
    <name type="scientific">Microvenator marinus</name>
    <dbReference type="NCBI Taxonomy" id="2600177"/>
    <lineage>
        <taxon>Bacteria</taxon>
        <taxon>Deltaproteobacteria</taxon>
        <taxon>Bradymonadales</taxon>
        <taxon>Microvenatoraceae</taxon>
        <taxon>Microvenator</taxon>
    </lineage>
</organism>
<evidence type="ECO:0000313" key="1">
    <source>
        <dbReference type="EMBL" id="QED30044.1"/>
    </source>
</evidence>
<dbReference type="AlphaFoldDB" id="A0A5B8XX61"/>
<sequence>MIPIIRVTDVSGSSGNCLGVSPTLDVVQVIEGRKPLLANFSQDARTTNTALSSKEELRALIPDVQSGVSSVEVFNLSGYLVRTERFMAGPTSYFTPGKSRTYERITIEDANSERVFQFESQGVRGEQIPLGIAHQTLVRLYRTGDNLTLTCFGFDDGKLVAHQINAADFQGAQIAETSTGILLRIVSGPDEIQYEIDSHEYEIRLIRTLSHGLSGLVTPSPCGGWVVQENGEFVLVTEEKRMVLFEIPELLSGFWHSKPPSIRALGDGRALLSFNVETDQKVDHVVEGCRGAVLYSSSEVVSTAHTSLGDAFFGQRPGSKHYFDVVLNQARFDAGNIIATAGHHAGNLALLTSSGKVIWSRS</sequence>
<gene>
    <name evidence="1" type="ORF">FRD01_22975</name>
</gene>
<dbReference type="EMBL" id="CP042467">
    <property type="protein sequence ID" value="QED30044.1"/>
    <property type="molecule type" value="Genomic_DNA"/>
</dbReference>
<dbReference type="RefSeq" id="WP_146963380.1">
    <property type="nucleotide sequence ID" value="NZ_CP042467.1"/>
</dbReference>
<accession>A0A5B8XX61</accession>
<dbReference type="KEGG" id="bbae:FRD01_22975"/>
<evidence type="ECO:0000313" key="2">
    <source>
        <dbReference type="Proteomes" id="UP000321595"/>
    </source>
</evidence>